<keyword evidence="1" id="KW-0732">Signal</keyword>
<evidence type="ECO:0000256" key="1">
    <source>
        <dbReference type="SAM" id="SignalP"/>
    </source>
</evidence>
<name>A0A1W2C181_9FIRM</name>
<gene>
    <name evidence="2" type="ORF">SAMN02745168_2507</name>
</gene>
<dbReference type="OrthoDB" id="1937736at2"/>
<accession>A0A1W2C181</accession>
<protein>
    <recommendedName>
        <fullName evidence="4">DUF3888 domain-containing protein</fullName>
    </recommendedName>
</protein>
<dbReference type="EMBL" id="FWXW01000007">
    <property type="protein sequence ID" value="SMC78939.1"/>
    <property type="molecule type" value="Genomic_DNA"/>
</dbReference>
<dbReference type="Proteomes" id="UP000192790">
    <property type="component" value="Unassembled WGS sequence"/>
</dbReference>
<dbReference type="RefSeq" id="WP_084235183.1">
    <property type="nucleotide sequence ID" value="NZ_FWXW01000007.1"/>
</dbReference>
<evidence type="ECO:0000313" key="3">
    <source>
        <dbReference type="Proteomes" id="UP000192790"/>
    </source>
</evidence>
<dbReference type="InterPro" id="IPR024984">
    <property type="entry name" value="DUF3888"/>
</dbReference>
<evidence type="ECO:0000313" key="2">
    <source>
        <dbReference type="EMBL" id="SMC78939.1"/>
    </source>
</evidence>
<organism evidence="2 3">
    <name type="scientific">Papillibacter cinnamivorans DSM 12816</name>
    <dbReference type="NCBI Taxonomy" id="1122930"/>
    <lineage>
        <taxon>Bacteria</taxon>
        <taxon>Bacillati</taxon>
        <taxon>Bacillota</taxon>
        <taxon>Clostridia</taxon>
        <taxon>Eubacteriales</taxon>
        <taxon>Oscillospiraceae</taxon>
        <taxon>Papillibacter</taxon>
    </lineage>
</organism>
<dbReference type="Pfam" id="PF13027">
    <property type="entry name" value="DUF3888"/>
    <property type="match status" value="1"/>
</dbReference>
<dbReference type="AlphaFoldDB" id="A0A1W2C181"/>
<reference evidence="2 3" key="1">
    <citation type="submission" date="2017-04" db="EMBL/GenBank/DDBJ databases">
        <authorList>
            <person name="Afonso C.L."/>
            <person name="Miller P.J."/>
            <person name="Scott M.A."/>
            <person name="Spackman E."/>
            <person name="Goraichik I."/>
            <person name="Dimitrov K.M."/>
            <person name="Suarez D.L."/>
            <person name="Swayne D.E."/>
        </authorList>
    </citation>
    <scope>NUCLEOTIDE SEQUENCE [LARGE SCALE GENOMIC DNA]</scope>
    <source>
        <strain evidence="2 3">DSM 12816</strain>
    </source>
</reference>
<keyword evidence="3" id="KW-1185">Reference proteome</keyword>
<feature type="signal peptide" evidence="1">
    <location>
        <begin position="1"/>
        <end position="21"/>
    </location>
</feature>
<sequence>MKRCYQFLIAVLLITSLSGFCARASALHGGGVNPDNYQRLVITLLYDGIREAISDFYGGAPRGYDLYDAKVTKLESAGGWSRFDVTVEVESFYGPHNPPYALEIMTFHVTLGQDPELTGYEHRDLE</sequence>
<proteinExistence type="predicted"/>
<evidence type="ECO:0008006" key="4">
    <source>
        <dbReference type="Google" id="ProtNLM"/>
    </source>
</evidence>
<feature type="chain" id="PRO_5039692838" description="DUF3888 domain-containing protein" evidence="1">
    <location>
        <begin position="22"/>
        <end position="126"/>
    </location>
</feature>